<keyword evidence="12" id="KW-0472">Membrane</keyword>
<evidence type="ECO:0000256" key="1">
    <source>
        <dbReference type="ARBA" id="ARBA00001033"/>
    </source>
</evidence>
<dbReference type="GO" id="GO:0052834">
    <property type="term" value="F:inositol monophosphate phosphatase activity"/>
    <property type="evidence" value="ECO:0007669"/>
    <property type="project" value="UniProtKB-EC"/>
</dbReference>
<comment type="cofactor">
    <cofactor evidence="2 14">
        <name>Mg(2+)</name>
        <dbReference type="ChEBI" id="CHEBI:18420"/>
    </cofactor>
</comment>
<keyword evidence="11" id="KW-1133">Transmembrane helix</keyword>
<dbReference type="EC" id="3.1.3.25" evidence="6"/>
<evidence type="ECO:0000313" key="15">
    <source>
        <dbReference type="EMBL" id="GFY62715.1"/>
    </source>
</evidence>
<evidence type="ECO:0000256" key="3">
    <source>
        <dbReference type="ARBA" id="ARBA00004167"/>
    </source>
</evidence>
<comment type="subcellular location">
    <subcellularLocation>
        <location evidence="3">Membrane</location>
        <topology evidence="3">Single-pass membrane protein</topology>
    </subcellularLocation>
</comment>
<dbReference type="Proteomes" id="UP000886998">
    <property type="component" value="Unassembled WGS sequence"/>
</dbReference>
<evidence type="ECO:0000256" key="2">
    <source>
        <dbReference type="ARBA" id="ARBA00001946"/>
    </source>
</evidence>
<name>A0A8X6Y1M1_9ARAC</name>
<evidence type="ECO:0000256" key="14">
    <source>
        <dbReference type="PIRSR" id="PIRSR600760-2"/>
    </source>
</evidence>
<dbReference type="PANTHER" id="PTHR43028">
    <property type="entry name" value="3'(2'),5'-BISPHOSPHATE NUCLEOTIDASE 1"/>
    <property type="match status" value="1"/>
</dbReference>
<feature type="binding site" evidence="14">
    <location>
        <position position="194"/>
    </location>
    <ligand>
        <name>Mg(2+)</name>
        <dbReference type="ChEBI" id="CHEBI:18420"/>
        <label>1</label>
        <note>catalytic</note>
    </ligand>
</feature>
<evidence type="ECO:0000256" key="8">
    <source>
        <dbReference type="ARBA" id="ARBA00022723"/>
    </source>
</evidence>
<dbReference type="Gene3D" id="3.40.190.80">
    <property type="match status" value="1"/>
</dbReference>
<evidence type="ECO:0000313" key="16">
    <source>
        <dbReference type="Proteomes" id="UP000886998"/>
    </source>
</evidence>
<proteinExistence type="inferred from homology"/>
<dbReference type="SUPFAM" id="SSF56655">
    <property type="entry name" value="Carbohydrate phosphatase"/>
    <property type="match status" value="1"/>
</dbReference>
<evidence type="ECO:0000256" key="9">
    <source>
        <dbReference type="ARBA" id="ARBA00022801"/>
    </source>
</evidence>
<gene>
    <name evidence="15" type="primary">CG15743</name>
    <name evidence="15" type="ORF">TNIN_466141</name>
</gene>
<dbReference type="GO" id="GO:0016020">
    <property type="term" value="C:membrane"/>
    <property type="evidence" value="ECO:0007669"/>
    <property type="project" value="UniProtKB-SubCell"/>
</dbReference>
<dbReference type="GO" id="GO:0005737">
    <property type="term" value="C:cytoplasm"/>
    <property type="evidence" value="ECO:0007669"/>
    <property type="project" value="UniProtKB-ARBA"/>
</dbReference>
<keyword evidence="8 14" id="KW-0479">Metal-binding</keyword>
<dbReference type="FunFam" id="3.30.540.10:FF:000012">
    <property type="entry name" value="Blast:Putative inositol monophosphatase 3"/>
    <property type="match status" value="1"/>
</dbReference>
<comment type="caution">
    <text evidence="15">The sequence shown here is derived from an EMBL/GenBank/DDBJ whole genome shotgun (WGS) entry which is preliminary data.</text>
</comment>
<organism evidence="15 16">
    <name type="scientific">Trichonephila inaurata madagascariensis</name>
    <dbReference type="NCBI Taxonomy" id="2747483"/>
    <lineage>
        <taxon>Eukaryota</taxon>
        <taxon>Metazoa</taxon>
        <taxon>Ecdysozoa</taxon>
        <taxon>Arthropoda</taxon>
        <taxon>Chelicerata</taxon>
        <taxon>Arachnida</taxon>
        <taxon>Araneae</taxon>
        <taxon>Araneomorphae</taxon>
        <taxon>Entelegynae</taxon>
        <taxon>Araneoidea</taxon>
        <taxon>Nephilidae</taxon>
        <taxon>Trichonephila</taxon>
        <taxon>Trichonephila inaurata</taxon>
    </lineage>
</organism>
<dbReference type="GO" id="GO:0046872">
    <property type="term" value="F:metal ion binding"/>
    <property type="evidence" value="ECO:0007669"/>
    <property type="project" value="UniProtKB-KW"/>
</dbReference>
<feature type="binding site" evidence="14">
    <location>
        <position position="192"/>
    </location>
    <ligand>
        <name>Mg(2+)</name>
        <dbReference type="ChEBI" id="CHEBI:18420"/>
        <label>1</label>
        <note>catalytic</note>
    </ligand>
</feature>
<evidence type="ECO:0000256" key="5">
    <source>
        <dbReference type="ARBA" id="ARBA00009759"/>
    </source>
</evidence>
<evidence type="ECO:0000256" key="4">
    <source>
        <dbReference type="ARBA" id="ARBA00005152"/>
    </source>
</evidence>
<evidence type="ECO:0000256" key="13">
    <source>
        <dbReference type="ARBA" id="ARBA00042119"/>
    </source>
</evidence>
<dbReference type="InterPro" id="IPR050725">
    <property type="entry name" value="CysQ/Inositol_MonoPase"/>
</dbReference>
<keyword evidence="7" id="KW-0812">Transmembrane</keyword>
<comment type="pathway">
    <text evidence="4">Polyol metabolism; myo-inositol biosynthesis; myo-inositol from D-glucose 6-phosphate: step 2/2.</text>
</comment>
<dbReference type="Pfam" id="PF00459">
    <property type="entry name" value="Inositol_P"/>
    <property type="match status" value="1"/>
</dbReference>
<dbReference type="GO" id="GO:0012505">
    <property type="term" value="C:endomembrane system"/>
    <property type="evidence" value="ECO:0007669"/>
    <property type="project" value="TreeGrafter"/>
</dbReference>
<sequence length="381" mass="42911">MKTSRYSQIAADKLNSYNLETNLGKDYPGYSSVTDKISLIYEEDDASEIALEPQNFNVKNQIEYVDFTLNDTTNKYWTYKGLNFVSLKHLLSVCIDTAIAGGVQLQSVRRNFDLKDIWGFTTTDDTDNPVIVGRSLSLQAMSYTLSHSFPNIKLVSRKHNGYKIDPYEKGLQVINPPDDILVPLKNILVWIDPLDAEYEYKNNFLEYVTTMVCVAVEGKPIIGVIHQPFENFTKWGWVGKGISNYSYPVASEPSDASRPFAVVIDAAKKTFMKMNVRPVIGRHFHMIAANGAGYKSIQLTEGKADTYLHIHNIKKWKMCAGNALINALNGKMITTTRKSVDYGDPSDVTNSEGIIAALLEKNIFFPRNFDVFDDSTNNRHA</sequence>
<dbReference type="InterPro" id="IPR000760">
    <property type="entry name" value="Inositol_monophosphatase-like"/>
</dbReference>
<evidence type="ECO:0000256" key="11">
    <source>
        <dbReference type="ARBA" id="ARBA00022989"/>
    </source>
</evidence>
<comment type="catalytic activity">
    <reaction evidence="1">
        <text>a myo-inositol phosphate + H2O = myo-inositol + phosphate</text>
        <dbReference type="Rhea" id="RHEA:24056"/>
        <dbReference type="ChEBI" id="CHEBI:15377"/>
        <dbReference type="ChEBI" id="CHEBI:17268"/>
        <dbReference type="ChEBI" id="CHEBI:43474"/>
        <dbReference type="ChEBI" id="CHEBI:84139"/>
        <dbReference type="EC" id="3.1.3.25"/>
    </reaction>
</comment>
<accession>A0A8X6Y1M1</accession>
<evidence type="ECO:0000256" key="7">
    <source>
        <dbReference type="ARBA" id="ARBA00022692"/>
    </source>
</evidence>
<protein>
    <recommendedName>
        <fullName evidence="6">inositol-phosphate phosphatase</fullName>
        <ecNumber evidence="6">3.1.3.25</ecNumber>
    </recommendedName>
    <alternativeName>
        <fullName evidence="13">Myo-inositol monophosphatase A3</fullName>
    </alternativeName>
</protein>
<evidence type="ECO:0000256" key="12">
    <source>
        <dbReference type="ARBA" id="ARBA00023136"/>
    </source>
</evidence>
<evidence type="ECO:0000256" key="10">
    <source>
        <dbReference type="ARBA" id="ARBA00022842"/>
    </source>
</evidence>
<dbReference type="OrthoDB" id="74460at2759"/>
<keyword evidence="16" id="KW-1185">Reference proteome</keyword>
<dbReference type="PANTHER" id="PTHR43028:SF4">
    <property type="entry name" value="INOSITOL MONOPHOSPHATASE 3"/>
    <property type="match status" value="1"/>
</dbReference>
<feature type="binding site" evidence="14">
    <location>
        <position position="195"/>
    </location>
    <ligand>
        <name>Mg(2+)</name>
        <dbReference type="ChEBI" id="CHEBI:18420"/>
        <label>1</label>
        <note>catalytic</note>
    </ligand>
</feature>
<keyword evidence="10 14" id="KW-0460">Magnesium</keyword>
<dbReference type="Gene3D" id="3.30.540.10">
    <property type="entry name" value="Fructose-1,6-Bisphosphatase, subunit A, domain 1"/>
    <property type="match status" value="1"/>
</dbReference>
<dbReference type="EMBL" id="BMAV01014370">
    <property type="protein sequence ID" value="GFY62715.1"/>
    <property type="molecule type" value="Genomic_DNA"/>
</dbReference>
<dbReference type="GO" id="GO:0008254">
    <property type="term" value="F:3'-nucleotidase activity"/>
    <property type="evidence" value="ECO:0007669"/>
    <property type="project" value="TreeGrafter"/>
</dbReference>
<keyword evidence="9" id="KW-0378">Hydrolase</keyword>
<evidence type="ECO:0000256" key="6">
    <source>
        <dbReference type="ARBA" id="ARBA00013106"/>
    </source>
</evidence>
<comment type="similarity">
    <text evidence="5">Belongs to the inositol monophosphatase superfamily.</text>
</comment>
<dbReference type="AlphaFoldDB" id="A0A8X6Y1M1"/>
<reference evidence="15" key="1">
    <citation type="submission" date="2020-08" db="EMBL/GenBank/DDBJ databases">
        <title>Multicomponent nature underlies the extraordinary mechanical properties of spider dragline silk.</title>
        <authorList>
            <person name="Kono N."/>
            <person name="Nakamura H."/>
            <person name="Mori M."/>
            <person name="Yoshida Y."/>
            <person name="Ohtoshi R."/>
            <person name="Malay A.D."/>
            <person name="Moran D.A.P."/>
            <person name="Tomita M."/>
            <person name="Numata K."/>
            <person name="Arakawa K."/>
        </authorList>
    </citation>
    <scope>NUCLEOTIDE SEQUENCE</scope>
</reference>